<name>A0A3P7M8S7_DIBLA</name>
<dbReference type="OrthoDB" id="6411402at2759"/>
<gene>
    <name evidence="2" type="ORF">DILT_LOCUS13497</name>
</gene>
<sequence>MVLLHTFRLFKFYYFFSNLGPKLAMIERMLKETLEFLAFLLLFIFAAGIAMEALLYLNRTTFNYEVLQDIFSVQYYRLFGENNLELAEGKRHHN</sequence>
<keyword evidence="1" id="KW-1133">Transmembrane helix</keyword>
<feature type="transmembrane region" description="Helical" evidence="1">
    <location>
        <begin position="36"/>
        <end position="57"/>
    </location>
</feature>
<dbReference type="Proteomes" id="UP000281553">
    <property type="component" value="Unassembled WGS sequence"/>
</dbReference>
<organism evidence="2 3">
    <name type="scientific">Dibothriocephalus latus</name>
    <name type="common">Fish tapeworm</name>
    <name type="synonym">Diphyllobothrium latum</name>
    <dbReference type="NCBI Taxonomy" id="60516"/>
    <lineage>
        <taxon>Eukaryota</taxon>
        <taxon>Metazoa</taxon>
        <taxon>Spiralia</taxon>
        <taxon>Lophotrochozoa</taxon>
        <taxon>Platyhelminthes</taxon>
        <taxon>Cestoda</taxon>
        <taxon>Eucestoda</taxon>
        <taxon>Diphyllobothriidea</taxon>
        <taxon>Diphyllobothriidae</taxon>
        <taxon>Dibothriocephalus</taxon>
    </lineage>
</organism>
<protein>
    <recommendedName>
        <fullName evidence="4">Ion transport domain-containing protein</fullName>
    </recommendedName>
</protein>
<proteinExistence type="predicted"/>
<dbReference type="AlphaFoldDB" id="A0A3P7M8S7"/>
<evidence type="ECO:0000313" key="3">
    <source>
        <dbReference type="Proteomes" id="UP000281553"/>
    </source>
</evidence>
<dbReference type="GO" id="GO:0099604">
    <property type="term" value="F:ligand-gated calcium channel activity"/>
    <property type="evidence" value="ECO:0007669"/>
    <property type="project" value="TreeGrafter"/>
</dbReference>
<dbReference type="PANTHER" id="PTHR13800:SF12">
    <property type="entry name" value="TRANSIENT RECEPTOR POTENTIAL CATION CHANNEL SUBFAMILY M MEMBER-LIKE 2"/>
    <property type="match status" value="1"/>
</dbReference>
<reference evidence="2 3" key="1">
    <citation type="submission" date="2018-11" db="EMBL/GenBank/DDBJ databases">
        <authorList>
            <consortium name="Pathogen Informatics"/>
        </authorList>
    </citation>
    <scope>NUCLEOTIDE SEQUENCE [LARGE SCALE GENOMIC DNA]</scope>
</reference>
<dbReference type="PANTHER" id="PTHR13800">
    <property type="entry name" value="TRANSIENT RECEPTOR POTENTIAL CATION CHANNEL, SUBFAMILY M, MEMBER 6"/>
    <property type="match status" value="1"/>
</dbReference>
<keyword evidence="1" id="KW-0812">Transmembrane</keyword>
<dbReference type="InterPro" id="IPR050927">
    <property type="entry name" value="TRPM"/>
</dbReference>
<evidence type="ECO:0000313" key="2">
    <source>
        <dbReference type="EMBL" id="VDN19823.1"/>
    </source>
</evidence>
<keyword evidence="3" id="KW-1185">Reference proteome</keyword>
<accession>A0A3P7M8S7</accession>
<dbReference type="GO" id="GO:0005886">
    <property type="term" value="C:plasma membrane"/>
    <property type="evidence" value="ECO:0007669"/>
    <property type="project" value="TreeGrafter"/>
</dbReference>
<evidence type="ECO:0008006" key="4">
    <source>
        <dbReference type="Google" id="ProtNLM"/>
    </source>
</evidence>
<evidence type="ECO:0000256" key="1">
    <source>
        <dbReference type="SAM" id="Phobius"/>
    </source>
</evidence>
<dbReference type="EMBL" id="UYRU01070484">
    <property type="protein sequence ID" value="VDN19823.1"/>
    <property type="molecule type" value="Genomic_DNA"/>
</dbReference>
<keyword evidence="1" id="KW-0472">Membrane</keyword>